<gene>
    <name evidence="15" type="ORF">SAMN05216508_11910</name>
</gene>
<keyword evidence="6 14" id="KW-0769">Symport</keyword>
<keyword evidence="7 14" id="KW-1133">Transmembrane helix</keyword>
<organism evidence="15 16">
    <name type="scientific">Eubacterium pyruvativorans</name>
    <dbReference type="NCBI Taxonomy" id="155865"/>
    <lineage>
        <taxon>Bacteria</taxon>
        <taxon>Bacillati</taxon>
        <taxon>Bacillota</taxon>
        <taxon>Clostridia</taxon>
        <taxon>Eubacteriales</taxon>
        <taxon>Eubacteriaceae</taxon>
        <taxon>Eubacterium</taxon>
    </lineage>
</organism>
<feature type="transmembrane region" description="Helical" evidence="14">
    <location>
        <begin position="129"/>
        <end position="147"/>
    </location>
</feature>
<feature type="transmembrane region" description="Helical" evidence="14">
    <location>
        <begin position="167"/>
        <end position="190"/>
    </location>
</feature>
<feature type="transmembrane region" description="Helical" evidence="14">
    <location>
        <begin position="334"/>
        <end position="362"/>
    </location>
</feature>
<feature type="transmembrane region" description="Helical" evidence="14">
    <location>
        <begin position="6"/>
        <end position="24"/>
    </location>
</feature>
<evidence type="ECO:0000256" key="2">
    <source>
        <dbReference type="ARBA" id="ARBA00006434"/>
    </source>
</evidence>
<dbReference type="RefSeq" id="WP_090164129.1">
    <property type="nucleotide sequence ID" value="NZ_CACVNK010000041.1"/>
</dbReference>
<name>A0A1I7HKS6_9FIRM</name>
<keyword evidence="4 14" id="KW-1003">Cell membrane</keyword>
<evidence type="ECO:0000256" key="8">
    <source>
        <dbReference type="ARBA" id="ARBA00023053"/>
    </source>
</evidence>
<dbReference type="OrthoDB" id="9810181at2"/>
<comment type="subcellular location">
    <subcellularLocation>
        <location evidence="1 14">Cell membrane</location>
        <topology evidence="1 14">Multi-pass membrane protein</topology>
    </subcellularLocation>
</comment>
<dbReference type="GO" id="GO:0031402">
    <property type="term" value="F:sodium ion binding"/>
    <property type="evidence" value="ECO:0007669"/>
    <property type="project" value="UniProtKB-UniRule"/>
</dbReference>
<dbReference type="PROSITE" id="PS50283">
    <property type="entry name" value="NA_SOLUT_SYMP_3"/>
    <property type="match status" value="1"/>
</dbReference>
<dbReference type="STRING" id="155865.SAMN05216515_12014"/>
<evidence type="ECO:0000256" key="7">
    <source>
        <dbReference type="ARBA" id="ARBA00022989"/>
    </source>
</evidence>
<evidence type="ECO:0000256" key="5">
    <source>
        <dbReference type="ARBA" id="ARBA00022692"/>
    </source>
</evidence>
<dbReference type="Pfam" id="PF00474">
    <property type="entry name" value="SSF"/>
    <property type="match status" value="1"/>
</dbReference>
<comment type="catalytic activity">
    <reaction evidence="12">
        <text>L-proline(in) + Na(+)(in) = L-proline(out) + Na(+)(out)</text>
        <dbReference type="Rhea" id="RHEA:28967"/>
        <dbReference type="ChEBI" id="CHEBI:29101"/>
        <dbReference type="ChEBI" id="CHEBI:60039"/>
    </reaction>
</comment>
<dbReference type="InterPro" id="IPR011851">
    <property type="entry name" value="Na/Pro_symporter"/>
</dbReference>
<comment type="function">
    <text evidence="14">Catalyzes the sodium-dependent uptake of extracellular L-proline.</text>
</comment>
<dbReference type="PANTHER" id="PTHR48086">
    <property type="entry name" value="SODIUM/PROLINE SYMPORTER-RELATED"/>
    <property type="match status" value="1"/>
</dbReference>
<sequence>MSIILEVLTIAVYMLSMIAIGAHVSKKNKSTDVYYLGGRQLGPMVTAMSAEASDMSSWLLMGLPGVALFGIIGGNGSFAEAFWTAAGLVAGTYLNWLIVAKPLRIYSEHIEANTIPDFFSNRFGEKKGVLLFISAVIIVIFFVPYTASGFASVGKLFNTLFGVNYHTVMIVGALVIACYTIMGGFLASSFTDFVQSIIMSIALIVVLWFCVHTAGSWGAAVNAPDSVVPGYFRLNAPDGSYTPLRIVSNFAWGLGYFGMPHILLRFMAIADDKKIKTSRRIASSWVVISMGIAVMIGVLGYTVAAKQGLLNRSDFDAERIIVYIADTISRINPLAAIVGGLILSGILASTMSTASGQMLAAASSVSENIIRRFIVKNMEHKKSITIARLTVLGITILGLIFAWNPNSSIFRIVSFAWAGFGASFGPLMLCALFWRRTNVYGAVAGVLSGGAMIFIWKFGISTLGGVFGIYELLPSFLISLLCIVVVSLLTPAPAEQVLRDFDEVKAMKKTGKDISELTDQKTA</sequence>
<proteinExistence type="inferred from homology"/>
<comment type="similarity">
    <text evidence="2 13">Belongs to the sodium:solute symporter (SSF) (TC 2.A.21) family.</text>
</comment>
<feature type="transmembrane region" description="Helical" evidence="14">
    <location>
        <begin position="250"/>
        <end position="270"/>
    </location>
</feature>
<keyword evidence="5 14" id="KW-0812">Transmembrane</keyword>
<evidence type="ECO:0000256" key="13">
    <source>
        <dbReference type="RuleBase" id="RU362091"/>
    </source>
</evidence>
<evidence type="ECO:0000313" key="15">
    <source>
        <dbReference type="EMBL" id="SFU61291.1"/>
    </source>
</evidence>
<evidence type="ECO:0000256" key="9">
    <source>
        <dbReference type="ARBA" id="ARBA00023065"/>
    </source>
</evidence>
<dbReference type="EMBL" id="FPBT01000019">
    <property type="protein sequence ID" value="SFU61291.1"/>
    <property type="molecule type" value="Genomic_DNA"/>
</dbReference>
<keyword evidence="11 14" id="KW-0739">Sodium transport</keyword>
<keyword evidence="8 14" id="KW-0915">Sodium</keyword>
<evidence type="ECO:0000256" key="1">
    <source>
        <dbReference type="ARBA" id="ARBA00004651"/>
    </source>
</evidence>
<dbReference type="GO" id="GO:0005886">
    <property type="term" value="C:plasma membrane"/>
    <property type="evidence" value="ECO:0007669"/>
    <property type="project" value="UniProtKB-SubCell"/>
</dbReference>
<dbReference type="GO" id="GO:0005298">
    <property type="term" value="F:proline:sodium symporter activity"/>
    <property type="evidence" value="ECO:0007669"/>
    <property type="project" value="UniProtKB-UniRule"/>
</dbReference>
<dbReference type="InterPro" id="IPR038377">
    <property type="entry name" value="Na/Glc_symporter_sf"/>
</dbReference>
<feature type="transmembrane region" description="Helical" evidence="14">
    <location>
        <begin position="282"/>
        <end position="304"/>
    </location>
</feature>
<feature type="transmembrane region" description="Helical" evidence="14">
    <location>
        <begin position="383"/>
        <end position="403"/>
    </location>
</feature>
<dbReference type="PANTHER" id="PTHR48086:SF3">
    <property type="entry name" value="SODIUM_PROLINE SYMPORTER"/>
    <property type="match status" value="1"/>
</dbReference>
<reference evidence="15 16" key="1">
    <citation type="submission" date="2016-10" db="EMBL/GenBank/DDBJ databases">
        <authorList>
            <person name="de Groot N.N."/>
        </authorList>
    </citation>
    <scope>NUCLEOTIDE SEQUENCE [LARGE SCALE GENOMIC DNA]</scope>
    <source>
        <strain evidence="15 16">KHGC13</strain>
    </source>
</reference>
<dbReference type="InterPro" id="IPR001734">
    <property type="entry name" value="Na/solute_symporter"/>
</dbReference>
<keyword evidence="3 14" id="KW-0813">Transport</keyword>
<accession>A0A1I7HKS6</accession>
<keyword evidence="10 14" id="KW-0472">Membrane</keyword>
<dbReference type="InterPro" id="IPR018212">
    <property type="entry name" value="Na/solute_symporter_CS"/>
</dbReference>
<evidence type="ECO:0000256" key="12">
    <source>
        <dbReference type="ARBA" id="ARBA00033708"/>
    </source>
</evidence>
<keyword evidence="16" id="KW-1185">Reference proteome</keyword>
<evidence type="ECO:0000256" key="14">
    <source>
        <dbReference type="RuleBase" id="RU366012"/>
    </source>
</evidence>
<protein>
    <recommendedName>
        <fullName evidence="14">Sodium/proline symporter</fullName>
    </recommendedName>
    <alternativeName>
        <fullName evidence="14">Proline permease</fullName>
    </alternativeName>
</protein>
<dbReference type="GeneID" id="78354940"/>
<evidence type="ECO:0000313" key="16">
    <source>
        <dbReference type="Proteomes" id="UP000198817"/>
    </source>
</evidence>
<dbReference type="Gene3D" id="1.20.1730.10">
    <property type="entry name" value="Sodium/glucose cotransporter"/>
    <property type="match status" value="1"/>
</dbReference>
<keyword evidence="14" id="KW-0029">Amino-acid transport</keyword>
<feature type="transmembrane region" description="Helical" evidence="14">
    <location>
        <begin position="58"/>
        <end position="75"/>
    </location>
</feature>
<dbReference type="PROSITE" id="PS00456">
    <property type="entry name" value="NA_SOLUT_SYMP_1"/>
    <property type="match status" value="1"/>
</dbReference>
<feature type="transmembrane region" description="Helical" evidence="14">
    <location>
        <begin position="409"/>
        <end position="432"/>
    </location>
</feature>
<feature type="transmembrane region" description="Helical" evidence="14">
    <location>
        <begin position="439"/>
        <end position="460"/>
    </location>
</feature>
<evidence type="ECO:0000256" key="4">
    <source>
        <dbReference type="ARBA" id="ARBA00022475"/>
    </source>
</evidence>
<feature type="transmembrane region" description="Helical" evidence="14">
    <location>
        <begin position="197"/>
        <end position="220"/>
    </location>
</feature>
<keyword evidence="9 14" id="KW-0406">Ion transport</keyword>
<evidence type="ECO:0000256" key="6">
    <source>
        <dbReference type="ARBA" id="ARBA00022847"/>
    </source>
</evidence>
<dbReference type="CDD" id="cd11475">
    <property type="entry name" value="SLC5sbd_PutP"/>
    <property type="match status" value="1"/>
</dbReference>
<evidence type="ECO:0000256" key="3">
    <source>
        <dbReference type="ARBA" id="ARBA00022448"/>
    </source>
</evidence>
<dbReference type="AlphaFoldDB" id="A0A1I7HKS6"/>
<evidence type="ECO:0000256" key="11">
    <source>
        <dbReference type="ARBA" id="ARBA00023201"/>
    </source>
</evidence>
<dbReference type="NCBIfam" id="TIGR00813">
    <property type="entry name" value="sss"/>
    <property type="match status" value="1"/>
</dbReference>
<evidence type="ECO:0000256" key="10">
    <source>
        <dbReference type="ARBA" id="ARBA00023136"/>
    </source>
</evidence>
<dbReference type="GO" id="GO:0015824">
    <property type="term" value="P:proline transport"/>
    <property type="evidence" value="ECO:0007669"/>
    <property type="project" value="UniProtKB-UniRule"/>
</dbReference>
<dbReference type="InterPro" id="IPR050277">
    <property type="entry name" value="Sodium:Solute_Symporter"/>
</dbReference>
<dbReference type="Proteomes" id="UP000198817">
    <property type="component" value="Unassembled WGS sequence"/>
</dbReference>
<feature type="transmembrane region" description="Helical" evidence="14">
    <location>
        <begin position="472"/>
        <end position="490"/>
    </location>
</feature>